<name>A0A8X8GGF3_ACIGI</name>
<keyword evidence="2" id="KW-0732">Signal</keyword>
<accession>A0A8X8GGF3</accession>
<proteinExistence type="predicted"/>
<feature type="signal peptide" evidence="2">
    <location>
        <begin position="1"/>
        <end position="20"/>
    </location>
</feature>
<evidence type="ECO:0000313" key="3">
    <source>
        <dbReference type="EMBL" id="MCF0266873.1"/>
    </source>
</evidence>
<dbReference type="RefSeq" id="WP_234624282.1">
    <property type="nucleotide sequence ID" value="NZ_JAHWXT010000011.1"/>
</dbReference>
<comment type="caution">
    <text evidence="3">The sequence shown here is derived from an EMBL/GenBank/DDBJ whole genome shotgun (WGS) entry which is preliminary data.</text>
</comment>
<dbReference type="PROSITE" id="PS51257">
    <property type="entry name" value="PROKAR_LIPOPROTEIN"/>
    <property type="match status" value="1"/>
</dbReference>
<sequence length="254" mass="28824">MDIRKIISVICFAFSCNVLAGETSQVLFDQVLNLKPNQLYELELEDVQAGDQIWTAVYLVGRQNYPGLTAKVEFVMDNQGLLNKANPSEHAVYQALIAENLTQTNQYSLRQFKGLKTFIEDTSEQLITDPILEKTDSIRIYSQVNDWIPEYNTYEPTKVKFGIQNPLDFDIVAAYVLVGKGEKPAELSELNFKNIQPTYASPLPPVQADFTQAEVNKSETHLSRNELKFIFFILMAIVMGLVAFINRGKLKRAF</sequence>
<evidence type="ECO:0000256" key="2">
    <source>
        <dbReference type="SAM" id="SignalP"/>
    </source>
</evidence>
<evidence type="ECO:0000313" key="4">
    <source>
        <dbReference type="Proteomes" id="UP000887320"/>
    </source>
</evidence>
<protein>
    <submittedName>
        <fullName evidence="3">Uncharacterized protein</fullName>
    </submittedName>
</protein>
<feature type="chain" id="PRO_5036484284" evidence="2">
    <location>
        <begin position="21"/>
        <end position="254"/>
    </location>
</feature>
<keyword evidence="1" id="KW-0472">Membrane</keyword>
<reference evidence="3" key="1">
    <citation type="submission" date="2021-07" db="EMBL/GenBank/DDBJ databases">
        <authorList>
            <person name="Fernandez M."/>
            <person name="Pereira P."/>
            <person name="Torres Tejerizo G.A."/>
            <person name="Gonzalez P."/>
            <person name="Agostini E."/>
        </authorList>
    </citation>
    <scope>NUCLEOTIDE SEQUENCE</scope>
    <source>
        <strain evidence="3">SFC 500-1A</strain>
    </source>
</reference>
<dbReference type="Proteomes" id="UP000887320">
    <property type="component" value="Unassembled WGS sequence"/>
</dbReference>
<dbReference type="AlphaFoldDB" id="A0A8X8GGF3"/>
<organism evidence="3 4">
    <name type="scientific">Acinetobacter guillouiae</name>
    <name type="common">Acinetobacter genomosp. 11</name>
    <dbReference type="NCBI Taxonomy" id="106649"/>
    <lineage>
        <taxon>Bacteria</taxon>
        <taxon>Pseudomonadati</taxon>
        <taxon>Pseudomonadota</taxon>
        <taxon>Gammaproteobacteria</taxon>
        <taxon>Moraxellales</taxon>
        <taxon>Moraxellaceae</taxon>
        <taxon>Acinetobacter</taxon>
    </lineage>
</organism>
<dbReference type="EMBL" id="JAHWXT010000011">
    <property type="protein sequence ID" value="MCF0266873.1"/>
    <property type="molecule type" value="Genomic_DNA"/>
</dbReference>
<evidence type="ECO:0000256" key="1">
    <source>
        <dbReference type="SAM" id="Phobius"/>
    </source>
</evidence>
<keyword evidence="1" id="KW-1133">Transmembrane helix</keyword>
<feature type="transmembrane region" description="Helical" evidence="1">
    <location>
        <begin position="227"/>
        <end position="245"/>
    </location>
</feature>
<gene>
    <name evidence="3" type="ORF">KW868_20700</name>
</gene>
<keyword evidence="1" id="KW-0812">Transmembrane</keyword>